<dbReference type="EMBL" id="FUZT01000003">
    <property type="protein sequence ID" value="SKC56520.1"/>
    <property type="molecule type" value="Genomic_DNA"/>
</dbReference>
<dbReference type="InterPro" id="IPR011493">
    <property type="entry name" value="GLUG"/>
</dbReference>
<dbReference type="InterPro" id="IPR046780">
    <property type="entry name" value="aBig_2"/>
</dbReference>
<protein>
    <submittedName>
        <fullName evidence="3">The GLUG motif-containing protein</fullName>
    </submittedName>
</protein>
<dbReference type="PANTHER" id="PTHR43308:SF5">
    <property type="entry name" value="S-LAYER PROTEIN _ PEPTIDOGLYCAN ENDO-BETA-N-ACETYLGLUCOSAMINIDASE"/>
    <property type="match status" value="1"/>
</dbReference>
<reference evidence="3 4" key="1">
    <citation type="submission" date="2017-02" db="EMBL/GenBank/DDBJ databases">
        <authorList>
            <person name="Peterson S.W."/>
        </authorList>
    </citation>
    <scope>NUCLEOTIDE SEQUENCE [LARGE SCALE GENOMIC DNA]</scope>
    <source>
        <strain evidence="3 4">M1</strain>
    </source>
</reference>
<accession>A0A1T5JYW9</accession>
<keyword evidence="4" id="KW-1185">Reference proteome</keyword>
<sequence>MNKNICKKQIVILLILVMMLTILTLTVSADEAKVGSGISGGSALSISITNHDINLTYGNNEDISISGTISDADNDVTVSATIDGNEATDTVEGGSEKWTLTWDIDDLNIAEGTYEDVTFTADDGNGGTAAMDYAGKLVVDRINPIVTDEYISLSGAAGRDSVFKVGDTVTAEWDDTESGDNNSDISSVTVDFSEFGGGDAVEASESSSIWTAAYTIDSGVTEGTNKNVSVTAVDNAGNKTTTEDTSNVTIEKETTEAPALDVDVSPGMEVGSTKASVTGDATAKFVVNITSDSVATPKVGDEGPTSGDNLIDDYISGDDITEGIDPDKYLQVYDVDENDNVVKFYQDQLTSDDIAAGEITNWADVAGNAKEDTDYSVNDDTYIINTALGLAWVADQVNNQGNSFKDKTVELADDIDLAEYYWTPIGTSENSYYRKIFRGVFDGKGNIIFNVKIGTKEDKDTTFRYVGLFGYAEKAAIQNVGVENCAIYSAKANADAGGLIGVNLDSTIKNSYATGNVEGENSIGGLVGFNAGTIENSYAAGDVEGDYAAGGLVGVNKFDTIANSYATGNVEGDYAVGGLVGFNESGTIANSYAMGNVEGEDHAVGGLVGFNLFGTIANSYAAGNIEGGAGTYVGGLVGDLYDGSILTNGYWRIGAAEKGIGSGGYYYDNIFGMEASEMQTYYFAQSLNKNLSDITGIPSGITLAKWGKDDDKNSGYPVLVEIGDGSGVPSAGTEPLPISSVKNIADIKVNYGTELNEIELPITVKVTLENSSITSLAVNWDGGQPEYKGNNPGDYIFTGTLILLEEGIVNTNNHKAAVKVIVLKKQTPPPKPTPEELANAAITKARGLLPSSFTAIEGTHANLLTYLNDIPGMGATGVTLSLESANYNVDNNGDITYTEEEITDNVVVNINKVHGTAKNKTIAVTVSESIPVNKEITDVKATADINVPYGTPLDELKLPKRVQVTLDDYSVTNLSVNWDMESSTYHSDTPGVYQFTGSLVLEEYISNTAEHKAKISVTVLEKGAQAQEIIDIEAIENVDVPYGTALKDIGLPAAVQVTLADETRQNLAVNWDKGTPEYDANKGDTYEFEGTLVLLEGIANTDEHRARVKVIVKPKSPELDLREDYEALAIGYASGDHAKHVTRNLYLPKVGKSGHTIINWTSSDEGITTTGRVTRPTADEADLTVTLTATITHEISGAQKTKIFTVRLLKKTAKDSIQDAARDLSIAKAFTFEHGDNWECVTSSFTLLDEGLYGTTINWTSNNSGIIQITKQNGETVGSVIRPKTADAKAILTAEISLGEYTITKTFLLVVRNEAVSIDDSDMRQTTSREANVQVGQEGTENKDNVGILRTNLNNGSKIDTVILNQDKLAHLIDGINPDKADEKQRTIMIEIPQSETEPADEQVVEVPAAFLEAMADKNSGLHIQTNEGSVNIDYQELQDVAERGSDLFFRMVSVKDKEEQDEVKNNIATNMTVVKAADGRPINVLSIPRRIETNFRGSSTRVSIPLRGIDIPDKDQQEFLDSMHIFIEHSDGTTELLSGMFQYENDEPVAMEFIIHKFSCFQLLNFYEEDSSDDDHHSSHSSRGLSKDDYVTIYVNGEKEKAGILTTDRDNGKRIQKITIDKQKLEKKLKKEGQHTVVAILFNKTADCSTAILNGELLDDMAKEQAVIEVKTEYGAYTLPAAQIDMETAANQLGKNVKLKDIDVEISIAKLQGDTLNTVEKAAKGNDFTIAASPVDFIVQCSHNKKTIKVSNYSDYVKRSITIPKDLDIDRITTGVIVEPNGSVRHVPTKVIKADGKYYAQINSFTDSTYVLIYHPQKFKDVKAHWAQEAINDMGSRMIVGGVGNNRFEPDRSITRAEFVAIMVRGLGLKPGIGTNPFIDVSEDSWYCDYIKTAYGYDIINGYENSRFKPLDFITREEAMAMVTRAMNITGLKGKSQKDEFTQLEGYADFAQSAPWAKSSINTCVNQGILSGKSISILAPKDKITRAEVAVIIRRLLQKSGLI</sequence>
<evidence type="ECO:0000313" key="4">
    <source>
        <dbReference type="Proteomes" id="UP000190285"/>
    </source>
</evidence>
<name>A0A1T5JYW9_9FIRM</name>
<feature type="domain" description="SLH" evidence="2">
    <location>
        <begin position="1815"/>
        <end position="1878"/>
    </location>
</feature>
<dbReference type="InterPro" id="IPR040751">
    <property type="entry name" value="SbsC_C"/>
</dbReference>
<gene>
    <name evidence="3" type="ORF">SAMN02194393_01469</name>
</gene>
<keyword evidence="1" id="KW-0677">Repeat</keyword>
<evidence type="ECO:0000259" key="2">
    <source>
        <dbReference type="PROSITE" id="PS51272"/>
    </source>
</evidence>
<dbReference type="InterPro" id="IPR051465">
    <property type="entry name" value="Cell_Envelope_Struct_Comp"/>
</dbReference>
<dbReference type="Proteomes" id="UP000190285">
    <property type="component" value="Unassembled WGS sequence"/>
</dbReference>
<evidence type="ECO:0000313" key="3">
    <source>
        <dbReference type="EMBL" id="SKC56520.1"/>
    </source>
</evidence>
<dbReference type="Pfam" id="PF00395">
    <property type="entry name" value="SLH"/>
    <property type="match status" value="3"/>
</dbReference>
<dbReference type="Pfam" id="PF07581">
    <property type="entry name" value="Glug"/>
    <property type="match status" value="4"/>
</dbReference>
<feature type="domain" description="SLH" evidence="2">
    <location>
        <begin position="1879"/>
        <end position="1938"/>
    </location>
</feature>
<evidence type="ECO:0000256" key="1">
    <source>
        <dbReference type="ARBA" id="ARBA00022737"/>
    </source>
</evidence>
<feature type="domain" description="SLH" evidence="2">
    <location>
        <begin position="1945"/>
        <end position="2004"/>
    </location>
</feature>
<dbReference type="PROSITE" id="PS51272">
    <property type="entry name" value="SLH"/>
    <property type="match status" value="3"/>
</dbReference>
<dbReference type="OrthoDB" id="6372180at2"/>
<dbReference type="RefSeq" id="WP_079490498.1">
    <property type="nucleotide sequence ID" value="NZ_FUZT01000003.1"/>
</dbReference>
<dbReference type="InterPro" id="IPR001119">
    <property type="entry name" value="SLH_dom"/>
</dbReference>
<dbReference type="Pfam" id="PF07532">
    <property type="entry name" value="Big_4"/>
    <property type="match status" value="3"/>
</dbReference>
<dbReference type="Pfam" id="PF20578">
    <property type="entry name" value="aBig_2"/>
    <property type="match status" value="2"/>
</dbReference>
<organism evidence="3 4">
    <name type="scientific">Maledivibacter halophilus</name>
    <dbReference type="NCBI Taxonomy" id="36842"/>
    <lineage>
        <taxon>Bacteria</taxon>
        <taxon>Bacillati</taxon>
        <taxon>Bacillota</taxon>
        <taxon>Clostridia</taxon>
        <taxon>Peptostreptococcales</taxon>
        <taxon>Caminicellaceae</taxon>
        <taxon>Maledivibacter</taxon>
    </lineage>
</organism>
<dbReference type="STRING" id="36842.SAMN02194393_01469"/>
<dbReference type="InterPro" id="IPR011081">
    <property type="entry name" value="Big_4"/>
</dbReference>
<proteinExistence type="predicted"/>
<dbReference type="PANTHER" id="PTHR43308">
    <property type="entry name" value="OUTER MEMBRANE PROTEIN ALPHA-RELATED"/>
    <property type="match status" value="1"/>
</dbReference>
<dbReference type="Gene3D" id="2.160.20.110">
    <property type="match status" value="1"/>
</dbReference>
<dbReference type="Pfam" id="PF18316">
    <property type="entry name" value="S-l_SbsC_C"/>
    <property type="match status" value="1"/>
</dbReference>